<dbReference type="RefSeq" id="WP_101279885.1">
    <property type="nucleotide sequence ID" value="NZ_CP031742.1"/>
</dbReference>
<sequence>MHSTYPAAPKPPGPSREARVWLRVLFTALAVMSCGYFAFGALIRLACVTRRPKDWVLMAISAGCTFLAIGMMPMGDDSTTIMDDLAVGLILLNMVAVVTYYLWAEIRHDRRVHGTGHSGAPGGPHLAGPYPPHGVTRPTTAPLPHHPYPQPHQPPHQPQPQQHYNPPTAPTGAGDAWARPQTGPAPTPAGPRPAPGTPPPGGPARIDQVRAELDELSAYLRDSGGQQGRQGEGRGDGSQEGSR</sequence>
<dbReference type="Proteomes" id="UP000259636">
    <property type="component" value="Chromosome"/>
</dbReference>
<reference evidence="3 4" key="1">
    <citation type="submission" date="2018-08" db="EMBL/GenBank/DDBJ databases">
        <authorList>
            <person name="Ferrada E.E."/>
            <person name="Latorre B.A."/>
        </authorList>
    </citation>
    <scope>NUCLEOTIDE SEQUENCE [LARGE SCALE GENOMIC DNA]</scope>
    <source>
        <strain evidence="3 4">VK-A60T</strain>
    </source>
</reference>
<evidence type="ECO:0008006" key="5">
    <source>
        <dbReference type="Google" id="ProtNLM"/>
    </source>
</evidence>
<keyword evidence="2" id="KW-0472">Membrane</keyword>
<evidence type="ECO:0000313" key="3">
    <source>
        <dbReference type="EMBL" id="AXQ55227.1"/>
    </source>
</evidence>
<feature type="transmembrane region" description="Helical" evidence="2">
    <location>
        <begin position="20"/>
        <end position="43"/>
    </location>
</feature>
<feature type="compositionally biased region" description="Basic and acidic residues" evidence="1">
    <location>
        <begin position="231"/>
        <end position="243"/>
    </location>
</feature>
<dbReference type="AlphaFoldDB" id="A0A385DC33"/>
<evidence type="ECO:0000313" key="4">
    <source>
        <dbReference type="Proteomes" id="UP000259636"/>
    </source>
</evidence>
<dbReference type="EMBL" id="CP031742">
    <property type="protein sequence ID" value="AXQ55227.1"/>
    <property type="molecule type" value="Genomic_DNA"/>
</dbReference>
<evidence type="ECO:0000256" key="1">
    <source>
        <dbReference type="SAM" id="MobiDB-lite"/>
    </source>
</evidence>
<keyword evidence="2" id="KW-0812">Transmembrane</keyword>
<feature type="region of interest" description="Disordered" evidence="1">
    <location>
        <begin position="114"/>
        <end position="243"/>
    </location>
</feature>
<keyword evidence="2" id="KW-1133">Transmembrane helix</keyword>
<dbReference type="KEGG" id="sky:D0C37_11835"/>
<protein>
    <recommendedName>
        <fullName evidence="5">Integral membrane protein</fullName>
    </recommendedName>
</protein>
<feature type="compositionally biased region" description="Pro residues" evidence="1">
    <location>
        <begin position="183"/>
        <end position="202"/>
    </location>
</feature>
<feature type="compositionally biased region" description="Pro residues" evidence="1">
    <location>
        <begin position="144"/>
        <end position="158"/>
    </location>
</feature>
<proteinExistence type="predicted"/>
<evidence type="ECO:0000256" key="2">
    <source>
        <dbReference type="SAM" id="Phobius"/>
    </source>
</evidence>
<name>A0A385DC33_9ACTN</name>
<feature type="transmembrane region" description="Helical" evidence="2">
    <location>
        <begin position="55"/>
        <end position="73"/>
    </location>
</feature>
<organism evidence="3 4">
    <name type="scientific">Streptomyces koyangensis</name>
    <dbReference type="NCBI Taxonomy" id="188770"/>
    <lineage>
        <taxon>Bacteria</taxon>
        <taxon>Bacillati</taxon>
        <taxon>Actinomycetota</taxon>
        <taxon>Actinomycetes</taxon>
        <taxon>Kitasatosporales</taxon>
        <taxon>Streptomycetaceae</taxon>
        <taxon>Streptomyces</taxon>
        <taxon>Streptomyces aurantiacus group</taxon>
    </lineage>
</organism>
<dbReference type="GeneID" id="300114880"/>
<accession>A0A385DC33</accession>
<feature type="transmembrane region" description="Helical" evidence="2">
    <location>
        <begin position="85"/>
        <end position="103"/>
    </location>
</feature>
<gene>
    <name evidence="3" type="ORF">D0C37_11835</name>
</gene>